<gene>
    <name evidence="2" type="ORF">DTL70_17110</name>
</gene>
<feature type="region of interest" description="Disordered" evidence="1">
    <location>
        <begin position="232"/>
        <end position="274"/>
    </location>
</feature>
<organism evidence="2 3">
    <name type="scientific">Streptomyces diacarni</name>
    <dbReference type="NCBI Taxonomy" id="2800381"/>
    <lineage>
        <taxon>Bacteria</taxon>
        <taxon>Bacillati</taxon>
        <taxon>Actinomycetota</taxon>
        <taxon>Actinomycetes</taxon>
        <taxon>Kitasatosporales</taxon>
        <taxon>Streptomycetaceae</taxon>
        <taxon>Streptomyces</taxon>
    </lineage>
</organism>
<evidence type="ECO:0000313" key="3">
    <source>
        <dbReference type="Proteomes" id="UP000252914"/>
    </source>
</evidence>
<proteinExistence type="predicted"/>
<evidence type="ECO:0000256" key="1">
    <source>
        <dbReference type="SAM" id="MobiDB-lite"/>
    </source>
</evidence>
<dbReference type="EMBL" id="QOIN01000046">
    <property type="protein sequence ID" value="RCG21195.1"/>
    <property type="molecule type" value="Genomic_DNA"/>
</dbReference>
<dbReference type="InterPro" id="IPR005358">
    <property type="entry name" value="Puta_zinc/iron-chelating_dom"/>
</dbReference>
<dbReference type="Proteomes" id="UP000252914">
    <property type="component" value="Unassembled WGS sequence"/>
</dbReference>
<feature type="compositionally biased region" description="Basic and acidic residues" evidence="1">
    <location>
        <begin position="1"/>
        <end position="18"/>
    </location>
</feature>
<feature type="region of interest" description="Disordered" evidence="1">
    <location>
        <begin position="1"/>
        <end position="21"/>
    </location>
</feature>
<evidence type="ECO:0000313" key="2">
    <source>
        <dbReference type="EMBL" id="RCG21195.1"/>
    </source>
</evidence>
<dbReference type="PANTHER" id="PTHR35866:SF1">
    <property type="entry name" value="YKGJ FAMILY CYSTEINE CLUSTER PROTEIN"/>
    <property type="match status" value="1"/>
</dbReference>
<dbReference type="Pfam" id="PF03692">
    <property type="entry name" value="CxxCxxCC"/>
    <property type="match status" value="1"/>
</dbReference>
<accession>A0A367EUB4</accession>
<keyword evidence="3" id="KW-1185">Reference proteome</keyword>
<name>A0A367EUB4_9ACTN</name>
<comment type="caution">
    <text evidence="2">The sequence shown here is derived from an EMBL/GenBank/DDBJ whole genome shotgun (WGS) entry which is preliminary data.</text>
</comment>
<dbReference type="PANTHER" id="PTHR35866">
    <property type="entry name" value="PUTATIVE-RELATED"/>
    <property type="match status" value="1"/>
</dbReference>
<feature type="compositionally biased region" description="Low complexity" evidence="1">
    <location>
        <begin position="236"/>
        <end position="268"/>
    </location>
</feature>
<reference evidence="2 3" key="1">
    <citation type="submission" date="2018-06" db="EMBL/GenBank/DDBJ databases">
        <title>Streptomyces reniochalinae sp. nov. and Streptomyces diacarnus sp. nov. from marine sponges.</title>
        <authorList>
            <person name="Li L."/>
        </authorList>
    </citation>
    <scope>NUCLEOTIDE SEQUENCE [LARGE SCALE GENOMIC DNA]</scope>
    <source>
        <strain evidence="2 3">LHW51701</strain>
    </source>
</reference>
<protein>
    <submittedName>
        <fullName evidence="2">YkgJ family cysteine cluster protein</fullName>
    </submittedName>
</protein>
<dbReference type="AlphaFoldDB" id="A0A367EUB4"/>
<sequence length="274" mass="29544">MVRDRRALERPGGEDRRPARCRGLPALSTGGARGLRGRCPLARGGGRVSGSGANLAGCASCKGRCCREYTVNVTLDDVRRLAAGMALHPREFVTLKEKEDGDFRFRPGGPLYDLRLRHRPDTQGCVFLMEIAPGHARCGAYVHRPRVCANFPTSLTGNTLSIRENTLCGDSDSWNLTAMDLPALRANIMRNRAAWGEHLRRAEQWNARVDRGHRALSEDAFYDFVLTPEQPEEKAAATAEEGAATAAGQNAAARDAAAQDAVGRGADGPAHASA</sequence>